<accession>A0A919HV99</accession>
<organism evidence="1 2">
    <name type="scientific">Klebsiella pneumoniae</name>
    <dbReference type="NCBI Taxonomy" id="573"/>
    <lineage>
        <taxon>Bacteria</taxon>
        <taxon>Pseudomonadati</taxon>
        <taxon>Pseudomonadota</taxon>
        <taxon>Gammaproteobacteria</taxon>
        <taxon>Enterobacterales</taxon>
        <taxon>Enterobacteriaceae</taxon>
        <taxon>Klebsiella/Raoultella group</taxon>
        <taxon>Klebsiella</taxon>
        <taxon>Klebsiella pneumoniae complex</taxon>
    </lineage>
</organism>
<evidence type="ECO:0000313" key="1">
    <source>
        <dbReference type="EMBL" id="GHK54585.1"/>
    </source>
</evidence>
<dbReference type="Proteomes" id="UP000655094">
    <property type="component" value="Unassembled WGS sequence"/>
</dbReference>
<reference evidence="1" key="1">
    <citation type="submission" date="2020-10" db="EMBL/GenBank/DDBJ databases">
        <title>Genome Sequence of ESBL Producing Zambian Clinical Strains.</title>
        <authorList>
            <person name="Shawa M."/>
            <person name="Furuta Y."/>
            <person name="Simbotwe M."/>
            <person name="Mulenga E."/>
            <person name="Mubanga M."/>
            <person name="Mulenga G."/>
            <person name="Kaile C."/>
            <person name="Zorigt T."/>
            <person name="Hang'ombe B."/>
            <person name="Higashi H."/>
        </authorList>
    </citation>
    <scope>NUCLEOTIDE SEQUENCE</scope>
    <source>
        <strain evidence="1">Zam_UTH_09</strain>
    </source>
</reference>
<dbReference type="AlphaFoldDB" id="A0A919HV99"/>
<proteinExistence type="predicted"/>
<protein>
    <submittedName>
        <fullName evidence="1">Uncharacterized protein</fullName>
    </submittedName>
</protein>
<name>A0A919HV99_KLEPN</name>
<comment type="caution">
    <text evidence="1">The sequence shown here is derived from an EMBL/GenBank/DDBJ whole genome shotgun (WGS) entry which is preliminary data.</text>
</comment>
<dbReference type="EMBL" id="BNFF01000001">
    <property type="protein sequence ID" value="GHK54585.1"/>
    <property type="molecule type" value="Genomic_DNA"/>
</dbReference>
<evidence type="ECO:0000313" key="2">
    <source>
        <dbReference type="Proteomes" id="UP000655094"/>
    </source>
</evidence>
<gene>
    <name evidence="1" type="ORF">KPZU09_43210</name>
</gene>
<sequence>MPSGISNTGIEAAEFERRLPEMVGRALRDSCTRPTHARRTLTR</sequence>